<dbReference type="InterPro" id="IPR010982">
    <property type="entry name" value="Lambda_DNA-bd_dom_sf"/>
</dbReference>
<feature type="domain" description="HTH cro/C1-type" evidence="1">
    <location>
        <begin position="58"/>
        <end position="83"/>
    </location>
</feature>
<proteinExistence type="predicted"/>
<evidence type="ECO:0000259" key="1">
    <source>
        <dbReference type="PROSITE" id="PS50943"/>
    </source>
</evidence>
<dbReference type="SUPFAM" id="SSF47413">
    <property type="entry name" value="lambda repressor-like DNA-binding domains"/>
    <property type="match status" value="1"/>
</dbReference>
<dbReference type="AlphaFoldDB" id="A0A1I3U0D6"/>
<protein>
    <recommendedName>
        <fullName evidence="1">HTH cro/C1-type domain-containing protein</fullName>
    </recommendedName>
</protein>
<organism evidence="2 3">
    <name type="scientific">Brevibacillus centrosporus</name>
    <dbReference type="NCBI Taxonomy" id="54910"/>
    <lineage>
        <taxon>Bacteria</taxon>
        <taxon>Bacillati</taxon>
        <taxon>Bacillota</taxon>
        <taxon>Bacilli</taxon>
        <taxon>Bacillales</taxon>
        <taxon>Paenibacillaceae</taxon>
        <taxon>Brevibacillus</taxon>
    </lineage>
</organism>
<accession>A0A1I3U0D6</accession>
<dbReference type="Proteomes" id="UP000198915">
    <property type="component" value="Unassembled WGS sequence"/>
</dbReference>
<dbReference type="Gene3D" id="1.10.260.40">
    <property type="entry name" value="lambda repressor-like DNA-binding domains"/>
    <property type="match status" value="1"/>
</dbReference>
<keyword evidence="3" id="KW-1185">Reference proteome</keyword>
<sequence>MGVSRVSKLRLEMNEENKEEIIDRYLKNFKDNLYRLQGDMSAEKFAEKIDMSRDFVTKGKKVDPKLSTLIKISHYLDISLDDLVGLNVKREPLSARLEVKTIMENLFMAYKAADLTLEKDDTDNGDLYLYIGDEYIKQFIKAADEIEAETMDDIRSLYTKLFGDNKLLLFSGRVVNENEFKKLLLEKYKYIHMQRAQGADEDVYSDRIVENFHKEYAEKNETEKLLEWGYMLDKTQKELVNLIMNPSLIWRDCKLFCVNGFLRNKKSHRRLYMEGRA</sequence>
<name>A0A1I3U0D6_9BACL</name>
<gene>
    <name evidence="2" type="ORF">SAMN05518846_105182</name>
</gene>
<dbReference type="InterPro" id="IPR001387">
    <property type="entry name" value="Cro/C1-type_HTH"/>
</dbReference>
<evidence type="ECO:0000313" key="2">
    <source>
        <dbReference type="EMBL" id="SFJ76420.1"/>
    </source>
</evidence>
<reference evidence="3" key="1">
    <citation type="submission" date="2016-10" db="EMBL/GenBank/DDBJ databases">
        <authorList>
            <person name="Varghese N."/>
            <person name="Submissions S."/>
        </authorList>
    </citation>
    <scope>NUCLEOTIDE SEQUENCE [LARGE SCALE GENOMIC DNA]</scope>
    <source>
        <strain evidence="3">OK042</strain>
    </source>
</reference>
<dbReference type="GO" id="GO:0003677">
    <property type="term" value="F:DNA binding"/>
    <property type="evidence" value="ECO:0007669"/>
    <property type="project" value="InterPro"/>
</dbReference>
<dbReference type="EMBL" id="FORT01000005">
    <property type="protein sequence ID" value="SFJ76420.1"/>
    <property type="molecule type" value="Genomic_DNA"/>
</dbReference>
<dbReference type="PROSITE" id="PS50943">
    <property type="entry name" value="HTH_CROC1"/>
    <property type="match status" value="1"/>
</dbReference>
<evidence type="ECO:0000313" key="3">
    <source>
        <dbReference type="Proteomes" id="UP000198915"/>
    </source>
</evidence>